<dbReference type="Pfam" id="PF00534">
    <property type="entry name" value="Glycos_transf_1"/>
    <property type="match status" value="1"/>
</dbReference>
<evidence type="ECO:0000256" key="1">
    <source>
        <dbReference type="ARBA" id="ARBA00022679"/>
    </source>
</evidence>
<proteinExistence type="predicted"/>
<dbReference type="InterPro" id="IPR001296">
    <property type="entry name" value="Glyco_trans_1"/>
</dbReference>
<accession>A0A831UCS1</accession>
<gene>
    <name evidence="3" type="ORF">ENQ87_09615</name>
</gene>
<evidence type="ECO:0000313" key="3">
    <source>
        <dbReference type="EMBL" id="HEN42617.1"/>
    </source>
</evidence>
<name>A0A831UCS1_GEOME</name>
<feature type="domain" description="Glycosyl transferase family 1" evidence="2">
    <location>
        <begin position="197"/>
        <end position="333"/>
    </location>
</feature>
<dbReference type="PANTHER" id="PTHR46401">
    <property type="entry name" value="GLYCOSYLTRANSFERASE WBBK-RELATED"/>
    <property type="match status" value="1"/>
</dbReference>
<protein>
    <submittedName>
        <fullName evidence="3">Glycosyltransferase</fullName>
    </submittedName>
</protein>
<dbReference type="AlphaFoldDB" id="A0A831UCS1"/>
<dbReference type="CDD" id="cd03801">
    <property type="entry name" value="GT4_PimA-like"/>
    <property type="match status" value="1"/>
</dbReference>
<evidence type="ECO:0000259" key="2">
    <source>
        <dbReference type="Pfam" id="PF00534"/>
    </source>
</evidence>
<dbReference type="EMBL" id="DSOV01000043">
    <property type="protein sequence ID" value="HEN42617.1"/>
    <property type="molecule type" value="Genomic_DNA"/>
</dbReference>
<organism evidence="3">
    <name type="scientific">Geobacter metallireducens</name>
    <dbReference type="NCBI Taxonomy" id="28232"/>
    <lineage>
        <taxon>Bacteria</taxon>
        <taxon>Pseudomonadati</taxon>
        <taxon>Thermodesulfobacteriota</taxon>
        <taxon>Desulfuromonadia</taxon>
        <taxon>Geobacterales</taxon>
        <taxon>Geobacteraceae</taxon>
        <taxon>Geobacter</taxon>
    </lineage>
</organism>
<comment type="caution">
    <text evidence="3">The sequence shown here is derived from an EMBL/GenBank/DDBJ whole genome shotgun (WGS) entry which is preliminary data.</text>
</comment>
<dbReference type="GO" id="GO:0009103">
    <property type="term" value="P:lipopolysaccharide biosynthetic process"/>
    <property type="evidence" value="ECO:0007669"/>
    <property type="project" value="TreeGrafter"/>
</dbReference>
<dbReference type="GO" id="GO:0016757">
    <property type="term" value="F:glycosyltransferase activity"/>
    <property type="evidence" value="ECO:0007669"/>
    <property type="project" value="InterPro"/>
</dbReference>
<dbReference type="SUPFAM" id="SSF53756">
    <property type="entry name" value="UDP-Glycosyltransferase/glycogen phosphorylase"/>
    <property type="match status" value="1"/>
</dbReference>
<keyword evidence="1 3" id="KW-0808">Transferase</keyword>
<dbReference type="Gene3D" id="3.40.50.2000">
    <property type="entry name" value="Glycogen Phosphorylase B"/>
    <property type="match status" value="2"/>
</dbReference>
<dbReference type="PANTHER" id="PTHR46401:SF2">
    <property type="entry name" value="GLYCOSYLTRANSFERASE WBBK-RELATED"/>
    <property type="match status" value="1"/>
</dbReference>
<sequence>MRVVFQSRADALSRRGGDTVQMLRTAEELRALGVRVDLAEEPAPDLADANLVHIFNIQDANQTLRQLDNAARQGVPVAVSTIFWDLRHVYRDEDFVRCHDAATVRLAARLHWRLPYLLLRAKNLPRLRKIDRGIREVLARADLLLPNSYAEAEQLAILYDAPFIRAKAAVVPNAVTLPPADAVAPAEPAAIPGLPARYVLQVGRIEYVKGQLKVIRALMDWPEIPLVFVGRGENRHYLDACRRLGERRGNTWFVAEVAHEALPAIYRRAGVHVLPSLRESPGLATLEAALHGANCVVSFHGPVMEYFGDKVWYCDPASAASIGRAIVTAWESPASGHLGERIRTDLTWQQAARATLRAYGMLRNRR</sequence>
<reference evidence="3" key="1">
    <citation type="journal article" date="2020" name="mSystems">
        <title>Genome- and Community-Level Interaction Insights into Carbon Utilization and Element Cycling Functions of Hydrothermarchaeota in Hydrothermal Sediment.</title>
        <authorList>
            <person name="Zhou Z."/>
            <person name="Liu Y."/>
            <person name="Xu W."/>
            <person name="Pan J."/>
            <person name="Luo Z.H."/>
            <person name="Li M."/>
        </authorList>
    </citation>
    <scope>NUCLEOTIDE SEQUENCE [LARGE SCALE GENOMIC DNA]</scope>
    <source>
        <strain evidence="3">SpSt-349</strain>
    </source>
</reference>